<protein>
    <recommendedName>
        <fullName evidence="2">LOB domain-containing protein</fullName>
    </recommendedName>
</protein>
<proteinExistence type="inferred from homology"/>
<evidence type="ECO:0000256" key="1">
    <source>
        <dbReference type="ARBA" id="ARBA00005474"/>
    </source>
</evidence>
<dbReference type="AlphaFoldDB" id="A0AAP0CHN8"/>
<evidence type="ECO:0000313" key="4">
    <source>
        <dbReference type="Proteomes" id="UP001408789"/>
    </source>
</evidence>
<dbReference type="Pfam" id="PF03195">
    <property type="entry name" value="LOB"/>
    <property type="match status" value="1"/>
</dbReference>
<comment type="similarity">
    <text evidence="1">Belongs to the LOB domain-containing protein family.</text>
</comment>
<dbReference type="InterPro" id="IPR004883">
    <property type="entry name" value="LOB"/>
</dbReference>
<evidence type="ECO:0000259" key="2">
    <source>
        <dbReference type="Pfam" id="PF03195"/>
    </source>
</evidence>
<reference evidence="3 4" key="1">
    <citation type="submission" date="2024-04" db="EMBL/GenBank/DDBJ databases">
        <title>The reference genome of an endangered Asteraceae, Deinandra increscens subsp. villosa, native to the Central Coast of California.</title>
        <authorList>
            <person name="Guilliams M."/>
            <person name="Hasenstab-Lehman K."/>
            <person name="Meyer R."/>
            <person name="Mcevoy S."/>
        </authorList>
    </citation>
    <scope>NUCLEOTIDE SEQUENCE [LARGE SCALE GENOMIC DNA]</scope>
    <source>
        <tissue evidence="3">Leaf</tissue>
    </source>
</reference>
<sequence length="193" mass="21486">MRFSCNACRVLRKAIFRSLLYEACGRMVNPVYGSVGLLWSGSWQLCQDAVEAVLQGSPVTRSDTDEMSNGRPFKVYDIRHVSKDDSSGGSHEIRRERTRGRFKRYGHRGKARGVWIGSGEGESGQNESGLSREMVVEEKSEAEGEWKIGLELRLGYEPVDRCKLSEDVIVDGAFENSDAGAGMDLRLDYPEAA</sequence>
<gene>
    <name evidence="3" type="ORF">SSX86_025293</name>
</gene>
<dbReference type="PANTHER" id="PTHR31304:SF9">
    <property type="entry name" value="LOB DOMAIN-CONTAINING PROTEIN 40"/>
    <property type="match status" value="1"/>
</dbReference>
<dbReference type="Proteomes" id="UP001408789">
    <property type="component" value="Unassembled WGS sequence"/>
</dbReference>
<keyword evidence="4" id="KW-1185">Reference proteome</keyword>
<feature type="domain" description="LOB" evidence="2">
    <location>
        <begin position="12"/>
        <end position="52"/>
    </location>
</feature>
<accession>A0AAP0CHN8</accession>
<organism evidence="3 4">
    <name type="scientific">Deinandra increscens subsp. villosa</name>
    <dbReference type="NCBI Taxonomy" id="3103831"/>
    <lineage>
        <taxon>Eukaryota</taxon>
        <taxon>Viridiplantae</taxon>
        <taxon>Streptophyta</taxon>
        <taxon>Embryophyta</taxon>
        <taxon>Tracheophyta</taxon>
        <taxon>Spermatophyta</taxon>
        <taxon>Magnoliopsida</taxon>
        <taxon>eudicotyledons</taxon>
        <taxon>Gunneridae</taxon>
        <taxon>Pentapetalae</taxon>
        <taxon>asterids</taxon>
        <taxon>campanulids</taxon>
        <taxon>Asterales</taxon>
        <taxon>Asteraceae</taxon>
        <taxon>Asteroideae</taxon>
        <taxon>Heliantheae alliance</taxon>
        <taxon>Madieae</taxon>
        <taxon>Madiinae</taxon>
        <taxon>Deinandra</taxon>
    </lineage>
</organism>
<name>A0AAP0CHN8_9ASTR</name>
<dbReference type="GO" id="GO:0010468">
    <property type="term" value="P:regulation of gene expression"/>
    <property type="evidence" value="ECO:0007669"/>
    <property type="project" value="TreeGrafter"/>
</dbReference>
<dbReference type="EMBL" id="JBCNJP010000025">
    <property type="protein sequence ID" value="KAK9054215.1"/>
    <property type="molecule type" value="Genomic_DNA"/>
</dbReference>
<dbReference type="PANTHER" id="PTHR31304">
    <property type="entry name" value="LOB DOMAIN-CONTAINING PROTEIN 38"/>
    <property type="match status" value="1"/>
</dbReference>
<evidence type="ECO:0000313" key="3">
    <source>
        <dbReference type="EMBL" id="KAK9054215.1"/>
    </source>
</evidence>
<comment type="caution">
    <text evidence="3">The sequence shown here is derived from an EMBL/GenBank/DDBJ whole genome shotgun (WGS) entry which is preliminary data.</text>
</comment>